<dbReference type="PATRIC" id="fig|679936.5.peg.1466"/>
<protein>
    <submittedName>
        <fullName evidence="2">Tetratricopeptide TPR_1 repeat-containing protein</fullName>
    </submittedName>
</protein>
<feature type="repeat" description="TPR" evidence="1">
    <location>
        <begin position="156"/>
        <end position="189"/>
    </location>
</feature>
<dbReference type="InterPro" id="IPR019734">
    <property type="entry name" value="TPR_rpt"/>
</dbReference>
<dbReference type="Gene3D" id="1.25.40.10">
    <property type="entry name" value="Tetratricopeptide repeat domain"/>
    <property type="match status" value="2"/>
</dbReference>
<dbReference type="EMBL" id="CP003179">
    <property type="protein sequence ID" value="AEW04897.1"/>
    <property type="molecule type" value="Genomic_DNA"/>
</dbReference>
<dbReference type="PROSITE" id="PS50005">
    <property type="entry name" value="TPR"/>
    <property type="match status" value="1"/>
</dbReference>
<dbReference type="SUPFAM" id="SSF48452">
    <property type="entry name" value="TPR-like"/>
    <property type="match status" value="1"/>
</dbReference>
<organism evidence="2 3">
    <name type="scientific">Sulfobacillus acidophilus (strain ATCC 700253 / DSM 10332 / NAL)</name>
    <dbReference type="NCBI Taxonomy" id="679936"/>
    <lineage>
        <taxon>Bacteria</taxon>
        <taxon>Bacillati</taxon>
        <taxon>Bacillota</taxon>
        <taxon>Clostridia</taxon>
        <taxon>Eubacteriales</taxon>
        <taxon>Clostridiales Family XVII. Incertae Sedis</taxon>
        <taxon>Sulfobacillus</taxon>
    </lineage>
</organism>
<keyword evidence="1" id="KW-0802">TPR repeat</keyword>
<reference evidence="3" key="1">
    <citation type="submission" date="2011-12" db="EMBL/GenBank/DDBJ databases">
        <title>The complete genome of chromosome of Sulfobacillus acidophilus DSM 10332.</title>
        <authorList>
            <person name="Lucas S."/>
            <person name="Han J."/>
            <person name="Lapidus A."/>
            <person name="Bruce D."/>
            <person name="Goodwin L."/>
            <person name="Pitluck S."/>
            <person name="Peters L."/>
            <person name="Kyrpides N."/>
            <person name="Mavromatis K."/>
            <person name="Ivanova N."/>
            <person name="Mikhailova N."/>
            <person name="Chertkov O."/>
            <person name="Saunders E."/>
            <person name="Detter J.C."/>
            <person name="Tapia R."/>
            <person name="Han C."/>
            <person name="Land M."/>
            <person name="Hauser L."/>
            <person name="Markowitz V."/>
            <person name="Cheng J.-F."/>
            <person name="Hugenholtz P."/>
            <person name="Woyke T."/>
            <person name="Wu D."/>
            <person name="Pukall R."/>
            <person name="Gehrich-Schroeter G."/>
            <person name="Schneider S."/>
            <person name="Klenk H.-P."/>
            <person name="Eisen J.A."/>
        </authorList>
    </citation>
    <scope>NUCLEOTIDE SEQUENCE [LARGE SCALE GENOMIC DNA]</scope>
    <source>
        <strain evidence="3">ATCC 700253 / DSM 10332 / NAL</strain>
    </source>
</reference>
<dbReference type="HOGENOM" id="CLU_1128595_0_0_9"/>
<keyword evidence="3" id="KW-1185">Reference proteome</keyword>
<evidence type="ECO:0000313" key="2">
    <source>
        <dbReference type="EMBL" id="AEW04897.1"/>
    </source>
</evidence>
<evidence type="ECO:0000256" key="1">
    <source>
        <dbReference type="PROSITE-ProRule" id="PRU00339"/>
    </source>
</evidence>
<proteinExistence type="predicted"/>
<name>G8TWJ9_SULAD</name>
<dbReference type="Proteomes" id="UP000005439">
    <property type="component" value="Chromosome"/>
</dbReference>
<dbReference type="KEGG" id="sap:Sulac_1400"/>
<dbReference type="Pfam" id="PF14559">
    <property type="entry name" value="TPR_19"/>
    <property type="match status" value="1"/>
</dbReference>
<dbReference type="STRING" id="679936.Sulac_1400"/>
<dbReference type="AlphaFoldDB" id="G8TWJ9"/>
<sequence>MASGEEERQGWERFEALRWEEAEQHFRRALEDDPFRPDALTGIAALYLKAGEPEQARELCEMALAQAERDLPRAKRHTGWEDDRIRPYVRALYYLALTYIEQDAWALAQPALEEVVAWDITGIQGKALDLLGQVLQRINRLEEATHAYLEAAEYLPESYFSAGLVLFLRGKLREAERFWQRGIEHRPELARWLMEFPWVQPLPILRPDDEIYNRAVQYIDYLGELWTFGAKQALASVFVRQRVSIG</sequence>
<dbReference type="SMART" id="SM00028">
    <property type="entry name" value="TPR"/>
    <property type="match status" value="2"/>
</dbReference>
<evidence type="ECO:0000313" key="3">
    <source>
        <dbReference type="Proteomes" id="UP000005439"/>
    </source>
</evidence>
<dbReference type="Pfam" id="PF13174">
    <property type="entry name" value="TPR_6"/>
    <property type="match status" value="1"/>
</dbReference>
<reference evidence="2 3" key="2">
    <citation type="journal article" date="2012" name="Stand. Genomic Sci.">
        <title>Complete genome sequence of the moderately thermophilic mineral-sulfide-oxidizing firmicute Sulfobacillus acidophilus type strain (NAL(T)).</title>
        <authorList>
            <person name="Anderson I."/>
            <person name="Chertkov O."/>
            <person name="Chen A."/>
            <person name="Saunders E."/>
            <person name="Lapidus A."/>
            <person name="Nolan M."/>
            <person name="Lucas S."/>
            <person name="Hammon N."/>
            <person name="Deshpande S."/>
            <person name="Cheng J.F."/>
            <person name="Han C."/>
            <person name="Tapia R."/>
            <person name="Goodwin L.A."/>
            <person name="Pitluck S."/>
            <person name="Liolios K."/>
            <person name="Pagani I."/>
            <person name="Ivanova N."/>
            <person name="Mikhailova N."/>
            <person name="Pati A."/>
            <person name="Palaniappan K."/>
            <person name="Land M."/>
            <person name="Pan C."/>
            <person name="Rohde M."/>
            <person name="Pukall R."/>
            <person name="Goker M."/>
            <person name="Detter J.C."/>
            <person name="Woyke T."/>
            <person name="Bristow J."/>
            <person name="Eisen J.A."/>
            <person name="Markowitz V."/>
            <person name="Hugenholtz P."/>
            <person name="Kyrpides N.C."/>
            <person name="Klenk H.P."/>
            <person name="Mavromatis K."/>
        </authorList>
    </citation>
    <scope>NUCLEOTIDE SEQUENCE [LARGE SCALE GENOMIC DNA]</scope>
    <source>
        <strain evidence="3">ATCC 700253 / DSM 10332 / NAL</strain>
    </source>
</reference>
<gene>
    <name evidence="2" type="ordered locus">Sulac_1400</name>
</gene>
<dbReference type="InterPro" id="IPR011990">
    <property type="entry name" value="TPR-like_helical_dom_sf"/>
</dbReference>
<accession>G8TWJ9</accession>